<dbReference type="GO" id="GO:0015937">
    <property type="term" value="P:coenzyme A biosynthetic process"/>
    <property type="evidence" value="ECO:0007669"/>
    <property type="project" value="UniProtKB-ARBA"/>
</dbReference>
<keyword evidence="4" id="KW-1185">Reference proteome</keyword>
<feature type="domain" description="DNA/pantothenate metabolism flavoprotein C-terminal" evidence="2">
    <location>
        <begin position="146"/>
        <end position="237"/>
    </location>
</feature>
<reference evidence="3 4" key="2">
    <citation type="journal article" date="2019" name="G3 (Bethesda)">
        <title>Hybrid Assembly of the Genome of the Entomopathogenic Nematode Steinernema carpocapsae Identifies the X-Chromosome.</title>
        <authorList>
            <person name="Serra L."/>
            <person name="Macchietto M."/>
            <person name="Macias-Munoz A."/>
            <person name="McGill C.J."/>
            <person name="Rodriguez I.M."/>
            <person name="Rodriguez B."/>
            <person name="Murad R."/>
            <person name="Mortazavi A."/>
        </authorList>
    </citation>
    <scope>NUCLEOTIDE SEQUENCE [LARGE SCALE GENOMIC DNA]</scope>
    <source>
        <strain evidence="3 4">ALL</strain>
    </source>
</reference>
<sequence length="284" mass="32002">MSTEALAKLDGFLAKNSDRLIALVTSGGTRVPLEKNTVRYIDNFSLGTRGSASTEYFLEKGYAVIFFHRDESLKPFCRRFPHLFDHLKVENDGTVSVTGYNKLASTLMKQKESADQLLYIPFVDLHQYLYDLEHICHKLSSLGSRALIYLAAAVSDFYISQEKVPTHKIQSAEGDLQLTLTIVPKTLKRLVHSVIPQAYVVSFKLETDDSILIRKAKGAIDNYGHQLVIGNILTTRKYKVVFVTTDTVIPMELTTEQISGGTEIEELIIEQLEKKHTEFRKASV</sequence>
<name>A0A4U5N4X1_STECR</name>
<proteinExistence type="inferred from homology"/>
<comment type="caution">
    <text evidence="3">The sequence shown here is derived from an EMBL/GenBank/DDBJ whole genome shotgun (WGS) entry which is preliminary data.</text>
</comment>
<dbReference type="EMBL" id="AZBU02000005">
    <property type="protein sequence ID" value="TKR77586.1"/>
    <property type="molecule type" value="Genomic_DNA"/>
</dbReference>
<dbReference type="STRING" id="34508.A0A4U5N4X1"/>
<dbReference type="Proteomes" id="UP000298663">
    <property type="component" value="Unassembled WGS sequence"/>
</dbReference>
<dbReference type="Pfam" id="PF04127">
    <property type="entry name" value="DFP"/>
    <property type="match status" value="1"/>
</dbReference>
<evidence type="ECO:0000313" key="3">
    <source>
        <dbReference type="EMBL" id="TKR77586.1"/>
    </source>
</evidence>
<dbReference type="GO" id="GO:0003824">
    <property type="term" value="F:catalytic activity"/>
    <property type="evidence" value="ECO:0007669"/>
    <property type="project" value="UniProtKB-ARBA"/>
</dbReference>
<protein>
    <recommendedName>
        <fullName evidence="2">DNA/pantothenate metabolism flavoprotein C-terminal domain-containing protein</fullName>
    </recommendedName>
</protein>
<evidence type="ECO:0000256" key="1">
    <source>
        <dbReference type="ARBA" id="ARBA00005703"/>
    </source>
</evidence>
<accession>A0A4U5N4X1</accession>
<comment type="similarity">
    <text evidence="1">Belongs to the PPC synthetase family.</text>
</comment>
<dbReference type="InterPro" id="IPR035929">
    <property type="entry name" value="CoaB-like_sf"/>
</dbReference>
<dbReference type="OrthoDB" id="70224at2759"/>
<dbReference type="PANTHER" id="PTHR12290">
    <property type="entry name" value="CORNICHON-RELATED"/>
    <property type="match status" value="1"/>
</dbReference>
<dbReference type="SUPFAM" id="SSF102645">
    <property type="entry name" value="CoaB-like"/>
    <property type="match status" value="1"/>
</dbReference>
<evidence type="ECO:0000313" key="4">
    <source>
        <dbReference type="Proteomes" id="UP000298663"/>
    </source>
</evidence>
<dbReference type="Gene3D" id="3.40.50.10300">
    <property type="entry name" value="CoaB-like"/>
    <property type="match status" value="1"/>
</dbReference>
<dbReference type="AlphaFoldDB" id="A0A4U5N4X1"/>
<dbReference type="InterPro" id="IPR007085">
    <property type="entry name" value="DNA/pantothenate-metab_flavo_C"/>
</dbReference>
<organism evidence="3 4">
    <name type="scientific">Steinernema carpocapsae</name>
    <name type="common">Entomopathogenic nematode</name>
    <dbReference type="NCBI Taxonomy" id="34508"/>
    <lineage>
        <taxon>Eukaryota</taxon>
        <taxon>Metazoa</taxon>
        <taxon>Ecdysozoa</taxon>
        <taxon>Nematoda</taxon>
        <taxon>Chromadorea</taxon>
        <taxon>Rhabditida</taxon>
        <taxon>Tylenchina</taxon>
        <taxon>Panagrolaimomorpha</taxon>
        <taxon>Strongyloidoidea</taxon>
        <taxon>Steinernematidae</taxon>
        <taxon>Steinernema</taxon>
    </lineage>
</organism>
<gene>
    <name evidence="3" type="ORF">L596_018528</name>
</gene>
<reference evidence="3 4" key="1">
    <citation type="journal article" date="2015" name="Genome Biol.">
        <title>Comparative genomics of Steinernema reveals deeply conserved gene regulatory networks.</title>
        <authorList>
            <person name="Dillman A.R."/>
            <person name="Macchietto M."/>
            <person name="Porter C.F."/>
            <person name="Rogers A."/>
            <person name="Williams B."/>
            <person name="Antoshechkin I."/>
            <person name="Lee M.M."/>
            <person name="Goodwin Z."/>
            <person name="Lu X."/>
            <person name="Lewis E.E."/>
            <person name="Goodrich-Blair H."/>
            <person name="Stock S.P."/>
            <person name="Adams B.J."/>
            <person name="Sternberg P.W."/>
            <person name="Mortazavi A."/>
        </authorList>
    </citation>
    <scope>NUCLEOTIDE SEQUENCE [LARGE SCALE GENOMIC DNA]</scope>
    <source>
        <strain evidence="3 4">ALL</strain>
    </source>
</reference>
<evidence type="ECO:0000259" key="2">
    <source>
        <dbReference type="Pfam" id="PF04127"/>
    </source>
</evidence>